<feature type="domain" description="Integrase catalytic" evidence="1">
    <location>
        <begin position="1"/>
        <end position="115"/>
    </location>
</feature>
<dbReference type="Gene3D" id="3.30.420.10">
    <property type="entry name" value="Ribonuclease H-like superfamily/Ribonuclease H"/>
    <property type="match status" value="1"/>
</dbReference>
<accession>A0A372FQN6</accession>
<dbReference type="AlphaFoldDB" id="A0A372FQN6"/>
<proteinExistence type="predicted"/>
<dbReference type="EMBL" id="QVFU01000145">
    <property type="protein sequence ID" value="RFS38693.1"/>
    <property type="molecule type" value="Genomic_DNA"/>
</dbReference>
<comment type="caution">
    <text evidence="2">The sequence shown here is derived from an EMBL/GenBank/DDBJ whole genome shotgun (WGS) entry which is preliminary data.</text>
</comment>
<name>A0A372FQN6_9ACTN</name>
<dbReference type="Proteomes" id="UP000262621">
    <property type="component" value="Unassembled WGS sequence"/>
</dbReference>
<evidence type="ECO:0000259" key="1">
    <source>
        <dbReference type="PROSITE" id="PS50994"/>
    </source>
</evidence>
<gene>
    <name evidence="2" type="ORF">D0Q02_31100</name>
</gene>
<reference evidence="2 3" key="1">
    <citation type="submission" date="2018-08" db="EMBL/GenBank/DDBJ databases">
        <title>Verrucosispora craniellae sp. nov., isolated from a marine sponge in the South China Sea.</title>
        <authorList>
            <person name="Li L."/>
            <person name="Lin H.W."/>
        </authorList>
    </citation>
    <scope>NUCLEOTIDE SEQUENCE [LARGE SCALE GENOMIC DNA]</scope>
    <source>
        <strain evidence="2 3">LHW63014</strain>
    </source>
</reference>
<dbReference type="SUPFAM" id="SSF53098">
    <property type="entry name" value="Ribonuclease H-like"/>
    <property type="match status" value="1"/>
</dbReference>
<sequence length="122" mass="13886">MVCAAVDMAARRVPLPDGAVFHSDRGSQYTSGDFAATLARHEIRQSVGRTGICFDNAMAESFFGKLKTEWVHHRVFATRADARREIIRFIEGFYNRRRLHSGLGYRPPAEVLDEWFANRQVA</sequence>
<evidence type="ECO:0000313" key="2">
    <source>
        <dbReference type="EMBL" id="RFS38693.1"/>
    </source>
</evidence>
<keyword evidence="3" id="KW-1185">Reference proteome</keyword>
<dbReference type="InterPro" id="IPR001584">
    <property type="entry name" value="Integrase_cat-core"/>
</dbReference>
<protein>
    <recommendedName>
        <fullName evidence="1">Integrase catalytic domain-containing protein</fullName>
    </recommendedName>
</protein>
<dbReference type="InterPro" id="IPR036397">
    <property type="entry name" value="RNaseH_sf"/>
</dbReference>
<evidence type="ECO:0000313" key="3">
    <source>
        <dbReference type="Proteomes" id="UP000262621"/>
    </source>
</evidence>
<dbReference type="PROSITE" id="PS50994">
    <property type="entry name" value="INTEGRASE"/>
    <property type="match status" value="1"/>
</dbReference>
<dbReference type="GO" id="GO:0015074">
    <property type="term" value="P:DNA integration"/>
    <property type="evidence" value="ECO:0007669"/>
    <property type="project" value="InterPro"/>
</dbReference>
<dbReference type="InterPro" id="IPR012337">
    <property type="entry name" value="RNaseH-like_sf"/>
</dbReference>
<dbReference type="PANTHER" id="PTHR46889:SF4">
    <property type="entry name" value="TRANSPOSASE INSO FOR INSERTION SEQUENCE ELEMENT IS911B-RELATED"/>
    <property type="match status" value="1"/>
</dbReference>
<dbReference type="PANTHER" id="PTHR46889">
    <property type="entry name" value="TRANSPOSASE INSF FOR INSERTION SEQUENCE IS3B-RELATED"/>
    <property type="match status" value="1"/>
</dbReference>
<dbReference type="GO" id="GO:0003676">
    <property type="term" value="F:nucleic acid binding"/>
    <property type="evidence" value="ECO:0007669"/>
    <property type="project" value="InterPro"/>
</dbReference>
<dbReference type="Pfam" id="PF13683">
    <property type="entry name" value="rve_3"/>
    <property type="match status" value="1"/>
</dbReference>
<dbReference type="InterPro" id="IPR050900">
    <property type="entry name" value="Transposase_IS3/IS150/IS904"/>
</dbReference>
<organism evidence="2 3">
    <name type="scientific">Micromonospora craniellae</name>
    <dbReference type="NCBI Taxonomy" id="2294034"/>
    <lineage>
        <taxon>Bacteria</taxon>
        <taxon>Bacillati</taxon>
        <taxon>Actinomycetota</taxon>
        <taxon>Actinomycetes</taxon>
        <taxon>Micromonosporales</taxon>
        <taxon>Micromonosporaceae</taxon>
        <taxon>Micromonospora</taxon>
    </lineage>
</organism>